<sequence>MSVQPDEGENISQVNHDSPHSSPLSSIGEEDVALANPSKSRKLSKSSSPHSPQKTPPSSKLRRSGRKILPKAAVEESQHVPVRRAPRKSRWNSENILTSSNSPLAKADLRKLLLHPGAWHVLSDDEKAEVVSLFPDGQHILNPGTAEACPDVPSLKNDDAFRSDCAAYVQHVAEGQFDPEWLQCAWAAHERRKMGDFDDLLNRSFETDWETKLPDELKYRREQPKELTRVDVSDQLVAESATQGAEQSEGTEKTVSDAGAPDDGGKSSDGTVQLEVTKPTDMEKSKEQRVKSPHEESEEHKAGRGHGSPPKLPEAAEDSIPINDELAAKSQDRITTETTETEKEISKVQTTRRREQTTKARDHVSSNEDAHPGSSDGSSSQTGEL</sequence>
<name>A0ACC0UYH9_9HYPO</name>
<evidence type="ECO:0000313" key="1">
    <source>
        <dbReference type="EMBL" id="KAI9898573.1"/>
    </source>
</evidence>
<evidence type="ECO:0000313" key="2">
    <source>
        <dbReference type="Proteomes" id="UP001163324"/>
    </source>
</evidence>
<organism evidence="1 2">
    <name type="scientific">Trichothecium roseum</name>
    <dbReference type="NCBI Taxonomy" id="47278"/>
    <lineage>
        <taxon>Eukaryota</taxon>
        <taxon>Fungi</taxon>
        <taxon>Dikarya</taxon>
        <taxon>Ascomycota</taxon>
        <taxon>Pezizomycotina</taxon>
        <taxon>Sordariomycetes</taxon>
        <taxon>Hypocreomycetidae</taxon>
        <taxon>Hypocreales</taxon>
        <taxon>Hypocreales incertae sedis</taxon>
        <taxon>Trichothecium</taxon>
    </lineage>
</organism>
<accession>A0ACC0UYH9</accession>
<dbReference type="EMBL" id="CM047945">
    <property type="protein sequence ID" value="KAI9898573.1"/>
    <property type="molecule type" value="Genomic_DNA"/>
</dbReference>
<dbReference type="Proteomes" id="UP001163324">
    <property type="component" value="Chromosome 6"/>
</dbReference>
<protein>
    <submittedName>
        <fullName evidence="1">Uncharacterized protein</fullName>
    </submittedName>
</protein>
<reference evidence="1" key="1">
    <citation type="submission" date="2022-10" db="EMBL/GenBank/DDBJ databases">
        <title>Complete Genome of Trichothecium roseum strain YXFP-22015, a Plant Pathogen Isolated from Citrus.</title>
        <authorList>
            <person name="Wang Y."/>
            <person name="Zhu L."/>
        </authorList>
    </citation>
    <scope>NUCLEOTIDE SEQUENCE</scope>
    <source>
        <strain evidence="1">YXFP-22015</strain>
    </source>
</reference>
<comment type="caution">
    <text evidence="1">The sequence shown here is derived from an EMBL/GenBank/DDBJ whole genome shotgun (WGS) entry which is preliminary data.</text>
</comment>
<gene>
    <name evidence="1" type="ORF">N3K66_006933</name>
</gene>
<proteinExistence type="predicted"/>
<keyword evidence="2" id="KW-1185">Reference proteome</keyword>